<keyword evidence="1" id="KW-0175">Coiled coil</keyword>
<evidence type="ECO:0000313" key="4">
    <source>
        <dbReference type="Proteomes" id="UP000265618"/>
    </source>
</evidence>
<dbReference type="Proteomes" id="UP000265618">
    <property type="component" value="Unassembled WGS sequence"/>
</dbReference>
<protein>
    <submittedName>
        <fullName evidence="3">Uncharacterized protein</fullName>
    </submittedName>
</protein>
<feature type="region of interest" description="Disordered" evidence="2">
    <location>
        <begin position="222"/>
        <end position="348"/>
    </location>
</feature>
<dbReference type="InterPro" id="IPR032675">
    <property type="entry name" value="LRR_dom_sf"/>
</dbReference>
<name>A0A9K3CRG6_9EUKA</name>
<accession>A0A9K3CRG6</accession>
<reference evidence="3 4" key="1">
    <citation type="journal article" date="2018" name="PLoS ONE">
        <title>The draft genome of Kipferlia bialata reveals reductive genome evolution in fornicate parasites.</title>
        <authorList>
            <person name="Tanifuji G."/>
            <person name="Takabayashi S."/>
            <person name="Kume K."/>
            <person name="Takagi M."/>
            <person name="Nakayama T."/>
            <person name="Kamikawa R."/>
            <person name="Inagaki Y."/>
            <person name="Hashimoto T."/>
        </authorList>
    </citation>
    <scope>NUCLEOTIDE SEQUENCE [LARGE SCALE GENOMIC DNA]</scope>
    <source>
        <strain evidence="3">NY0173</strain>
    </source>
</reference>
<sequence length="508" mass="55880">MYTLWSYMVAATRAAGTADEAERERERERLAELEQREKERVERETLPVLGDVASAVRDTMAVTDCVTQVCDQAVWQHEKVRMGSVVQGEGDRLRDDMNRVYQDAIPDAVKQAQDQIRELEGQTSEEAEDRRHSEVARATRDSLVTPFTRDIGILCDRFVELISVADCVLEVIDSSQDMRGLVNMISGLGSVATPLFSPPTPLFSLSSYTLIAGLGSVANAKLETAKQERERERIRRRKEERGGKEREEAEAEERERDMQRERGRPDASVHVETLLAEAEREELDAEGEREGDYYDDRREDLSVNDLQAKHRTPESVRGRERRTPVSVGKGKRSTSVSGSVLKSSRRVPGSVAKLRSLNRMYSAASASASHSAMRRREALQIDNEPDTETGSLSAGASCQSMLASAAARAALATRCPDSWWMSLLEDAAELDLSNIPVTDADMAPLLAGCANLEALSLAQTSVTDVGVLDAISGCPGLTTVDIRGCQVDAALLTDVRAELPSVDILLSR</sequence>
<evidence type="ECO:0000256" key="2">
    <source>
        <dbReference type="SAM" id="MobiDB-lite"/>
    </source>
</evidence>
<feature type="compositionally biased region" description="Basic and acidic residues" evidence="2">
    <location>
        <begin position="223"/>
        <end position="269"/>
    </location>
</feature>
<dbReference type="AlphaFoldDB" id="A0A9K3CRG6"/>
<organism evidence="3 4">
    <name type="scientific">Kipferlia bialata</name>
    <dbReference type="NCBI Taxonomy" id="797122"/>
    <lineage>
        <taxon>Eukaryota</taxon>
        <taxon>Metamonada</taxon>
        <taxon>Carpediemonas-like organisms</taxon>
        <taxon>Kipferlia</taxon>
    </lineage>
</organism>
<feature type="compositionally biased region" description="Low complexity" evidence="2">
    <location>
        <begin position="333"/>
        <end position="342"/>
    </location>
</feature>
<dbReference type="EMBL" id="BDIP01000533">
    <property type="protein sequence ID" value="GIQ81918.1"/>
    <property type="molecule type" value="Genomic_DNA"/>
</dbReference>
<proteinExistence type="predicted"/>
<dbReference type="SUPFAM" id="SSF52047">
    <property type="entry name" value="RNI-like"/>
    <property type="match status" value="1"/>
</dbReference>
<gene>
    <name evidence="3" type="ORF">KIPB_002961</name>
</gene>
<dbReference type="Gene3D" id="3.80.10.10">
    <property type="entry name" value="Ribonuclease Inhibitor"/>
    <property type="match status" value="1"/>
</dbReference>
<evidence type="ECO:0000256" key="1">
    <source>
        <dbReference type="SAM" id="Coils"/>
    </source>
</evidence>
<comment type="caution">
    <text evidence="3">The sequence shown here is derived from an EMBL/GenBank/DDBJ whole genome shotgun (WGS) entry which is preliminary data.</text>
</comment>
<feature type="compositionally biased region" description="Basic and acidic residues" evidence="2">
    <location>
        <begin position="286"/>
        <end position="323"/>
    </location>
</feature>
<evidence type="ECO:0000313" key="3">
    <source>
        <dbReference type="EMBL" id="GIQ81918.1"/>
    </source>
</evidence>
<feature type="coiled-coil region" evidence="1">
    <location>
        <begin position="16"/>
        <end position="44"/>
    </location>
</feature>
<keyword evidence="4" id="KW-1185">Reference proteome</keyword>
<dbReference type="OrthoDB" id="550575at2759"/>